<dbReference type="Gene3D" id="1.10.357.10">
    <property type="entry name" value="Tetracycline Repressor, domain 2"/>
    <property type="match status" value="1"/>
</dbReference>
<evidence type="ECO:0000256" key="1">
    <source>
        <dbReference type="SAM" id="MobiDB-lite"/>
    </source>
</evidence>
<organism evidence="2 3">
    <name type="scientific">Streptomyces mangrovisoli</name>
    <dbReference type="NCBI Taxonomy" id="1428628"/>
    <lineage>
        <taxon>Bacteria</taxon>
        <taxon>Bacillati</taxon>
        <taxon>Actinomycetota</taxon>
        <taxon>Actinomycetes</taxon>
        <taxon>Kitasatosporales</taxon>
        <taxon>Streptomycetaceae</taxon>
        <taxon>Streptomyces</taxon>
    </lineage>
</organism>
<keyword evidence="3" id="KW-1185">Reference proteome</keyword>
<dbReference type="Proteomes" id="UP000034196">
    <property type="component" value="Unassembled WGS sequence"/>
</dbReference>
<feature type="region of interest" description="Disordered" evidence="1">
    <location>
        <begin position="70"/>
        <end position="100"/>
    </location>
</feature>
<evidence type="ECO:0008006" key="4">
    <source>
        <dbReference type="Google" id="ProtNLM"/>
    </source>
</evidence>
<gene>
    <name evidence="2" type="ORF">WN71_020590</name>
</gene>
<accession>A0A1J4NUE6</accession>
<evidence type="ECO:0000313" key="2">
    <source>
        <dbReference type="EMBL" id="OIJ66063.1"/>
    </source>
</evidence>
<dbReference type="EMBL" id="LAVA02000046">
    <property type="protein sequence ID" value="OIJ66063.1"/>
    <property type="molecule type" value="Genomic_DNA"/>
</dbReference>
<protein>
    <recommendedName>
        <fullName evidence="4">Tetracyclin repressor-like C-terminal domain-containing protein</fullName>
    </recommendedName>
</protein>
<evidence type="ECO:0000313" key="3">
    <source>
        <dbReference type="Proteomes" id="UP000034196"/>
    </source>
</evidence>
<reference evidence="2" key="1">
    <citation type="submission" date="2016-10" db="EMBL/GenBank/DDBJ databases">
        <title>Genome sequence of Streptomyces mangrovisoli MUSC 149.</title>
        <authorList>
            <person name="Lee L.-H."/>
            <person name="Ser H.-L."/>
        </authorList>
    </citation>
    <scope>NUCLEOTIDE SEQUENCE [LARGE SCALE GENOMIC DNA]</scope>
    <source>
        <strain evidence="2">MUSC 149</strain>
    </source>
</reference>
<proteinExistence type="predicted"/>
<comment type="caution">
    <text evidence="2">The sequence shown here is derived from an EMBL/GenBank/DDBJ whole genome shotgun (WGS) entry which is preliminary data.</text>
</comment>
<name>A0A1J4NUE6_9ACTN</name>
<sequence>MQQGNAVPQMAEHAVHRGEIDPDCPALTFLPTMIVGAVIAHDLSVPRTPAPGALASSITAVVLPALGQAPSPAAATTVPGRWETYRTSAPPGTTGERPRR</sequence>
<dbReference type="AlphaFoldDB" id="A0A1J4NUE6"/>